<dbReference type="Pfam" id="PF06985">
    <property type="entry name" value="HET"/>
    <property type="match status" value="1"/>
</dbReference>
<dbReference type="Proteomes" id="UP001322277">
    <property type="component" value="Chromosome 3"/>
</dbReference>
<dbReference type="GeneID" id="87941229"/>
<dbReference type="RefSeq" id="XP_062776936.1">
    <property type="nucleotide sequence ID" value="XM_062920885.1"/>
</dbReference>
<dbReference type="AlphaFoldDB" id="A0AAX4I929"/>
<evidence type="ECO:0000259" key="1">
    <source>
        <dbReference type="Pfam" id="PF06985"/>
    </source>
</evidence>
<organism evidence="2 3">
    <name type="scientific">Colletotrichum destructivum</name>
    <dbReference type="NCBI Taxonomy" id="34406"/>
    <lineage>
        <taxon>Eukaryota</taxon>
        <taxon>Fungi</taxon>
        <taxon>Dikarya</taxon>
        <taxon>Ascomycota</taxon>
        <taxon>Pezizomycotina</taxon>
        <taxon>Sordariomycetes</taxon>
        <taxon>Hypocreomycetidae</taxon>
        <taxon>Glomerellales</taxon>
        <taxon>Glomerellaceae</taxon>
        <taxon>Colletotrichum</taxon>
        <taxon>Colletotrichum destructivum species complex</taxon>
    </lineage>
</organism>
<name>A0AAX4I929_9PEZI</name>
<dbReference type="InterPro" id="IPR010730">
    <property type="entry name" value="HET"/>
</dbReference>
<evidence type="ECO:0000313" key="2">
    <source>
        <dbReference type="EMBL" id="WQF79712.1"/>
    </source>
</evidence>
<sequence>MVQMARPAKTKRLRYVWIIRCCIDKTSSAELSKAINCMFQWYWDSVACVAFLSDMVREEMGYLPKDDGLWERQFARSRWVWCS</sequence>
<accession>A0AAX4I929</accession>
<protein>
    <recommendedName>
        <fullName evidence="1">Heterokaryon incompatibility domain-containing protein</fullName>
    </recommendedName>
</protein>
<dbReference type="EMBL" id="CP137307">
    <property type="protein sequence ID" value="WQF79712.1"/>
    <property type="molecule type" value="Genomic_DNA"/>
</dbReference>
<dbReference type="PANTHER" id="PTHR10622:SF10">
    <property type="entry name" value="HET DOMAIN-CONTAINING PROTEIN"/>
    <property type="match status" value="1"/>
</dbReference>
<feature type="domain" description="Heterokaryon incompatibility" evidence="1">
    <location>
        <begin position="8"/>
        <end position="59"/>
    </location>
</feature>
<gene>
    <name evidence="2" type="ORF">CDEST_04726</name>
</gene>
<keyword evidence="3" id="KW-1185">Reference proteome</keyword>
<proteinExistence type="predicted"/>
<dbReference type="PANTHER" id="PTHR10622">
    <property type="entry name" value="HET DOMAIN-CONTAINING PROTEIN"/>
    <property type="match status" value="1"/>
</dbReference>
<evidence type="ECO:0000313" key="3">
    <source>
        <dbReference type="Proteomes" id="UP001322277"/>
    </source>
</evidence>
<dbReference type="KEGG" id="cdet:87941229"/>
<reference evidence="3" key="1">
    <citation type="journal article" date="2023" name="bioRxiv">
        <title>Complete genome of the Medicago anthracnose fungus, Colletotrichum destructivum, reveals a mini-chromosome-like region within a core chromosome.</title>
        <authorList>
            <person name="Lapalu N."/>
            <person name="Simon A."/>
            <person name="Lu A."/>
            <person name="Plaumann P.-L."/>
            <person name="Amselem J."/>
            <person name="Pigne S."/>
            <person name="Auger A."/>
            <person name="Koch C."/>
            <person name="Dallery J.-F."/>
            <person name="O'Connell R.J."/>
        </authorList>
    </citation>
    <scope>NUCLEOTIDE SEQUENCE [LARGE SCALE GENOMIC DNA]</scope>
    <source>
        <strain evidence="3">CBS 520.97</strain>
    </source>
</reference>